<dbReference type="InterPro" id="IPR011990">
    <property type="entry name" value="TPR-like_helical_dom_sf"/>
</dbReference>
<organism evidence="2 3">
    <name type="scientific">Flavimaricola marinus</name>
    <dbReference type="NCBI Taxonomy" id="1819565"/>
    <lineage>
        <taxon>Bacteria</taxon>
        <taxon>Pseudomonadati</taxon>
        <taxon>Pseudomonadota</taxon>
        <taxon>Alphaproteobacteria</taxon>
        <taxon>Rhodobacterales</taxon>
        <taxon>Paracoccaceae</taxon>
        <taxon>Flavimaricola</taxon>
    </lineage>
</organism>
<dbReference type="InterPro" id="IPR051677">
    <property type="entry name" value="AfsR-DnrI-RedD_regulator"/>
</dbReference>
<proteinExistence type="predicted"/>
<dbReference type="Pfam" id="PF03704">
    <property type="entry name" value="BTAD"/>
    <property type="match status" value="1"/>
</dbReference>
<protein>
    <submittedName>
        <fullName evidence="2">Bacterial transcriptional activator domain protein</fullName>
    </submittedName>
</protein>
<evidence type="ECO:0000313" key="3">
    <source>
        <dbReference type="Proteomes" id="UP000201613"/>
    </source>
</evidence>
<dbReference type="GO" id="GO:0003677">
    <property type="term" value="F:DNA binding"/>
    <property type="evidence" value="ECO:0007669"/>
    <property type="project" value="InterPro"/>
</dbReference>
<dbReference type="EMBL" id="FXZK01000001">
    <property type="protein sequence ID" value="SMY06275.1"/>
    <property type="molecule type" value="Genomic_DNA"/>
</dbReference>
<dbReference type="SUPFAM" id="SSF48452">
    <property type="entry name" value="TPR-like"/>
    <property type="match status" value="1"/>
</dbReference>
<evidence type="ECO:0000313" key="2">
    <source>
        <dbReference type="EMBL" id="SMY06275.1"/>
    </source>
</evidence>
<dbReference type="GO" id="GO:0006355">
    <property type="term" value="P:regulation of DNA-templated transcription"/>
    <property type="evidence" value="ECO:0007669"/>
    <property type="project" value="InterPro"/>
</dbReference>
<dbReference type="Proteomes" id="UP000201613">
    <property type="component" value="Unassembled WGS sequence"/>
</dbReference>
<name>A0A238LA33_9RHOB</name>
<keyword evidence="3" id="KW-1185">Reference proteome</keyword>
<dbReference type="Gene3D" id="1.10.10.10">
    <property type="entry name" value="Winged helix-like DNA-binding domain superfamily/Winged helix DNA-binding domain"/>
    <property type="match status" value="1"/>
</dbReference>
<gene>
    <name evidence="2" type="ORF">LOM8899_00398</name>
</gene>
<dbReference type="SMART" id="SM01043">
    <property type="entry name" value="BTAD"/>
    <property type="match status" value="1"/>
</dbReference>
<dbReference type="InterPro" id="IPR016032">
    <property type="entry name" value="Sig_transdc_resp-reg_C-effctor"/>
</dbReference>
<dbReference type="SUPFAM" id="SSF46894">
    <property type="entry name" value="C-terminal effector domain of the bipartite response regulators"/>
    <property type="match status" value="1"/>
</dbReference>
<reference evidence="3" key="1">
    <citation type="submission" date="2017-05" db="EMBL/GenBank/DDBJ databases">
        <authorList>
            <person name="Rodrigo-Torres L."/>
            <person name="Arahal R. D."/>
            <person name="Lucena T."/>
        </authorList>
    </citation>
    <scope>NUCLEOTIDE SEQUENCE [LARGE SCALE GENOMIC DNA]</scope>
    <source>
        <strain evidence="3">CECT 8899</strain>
    </source>
</reference>
<dbReference type="InterPro" id="IPR005158">
    <property type="entry name" value="BTAD"/>
</dbReference>
<dbReference type="AlphaFoldDB" id="A0A238LA33"/>
<dbReference type="RefSeq" id="WP_168770441.1">
    <property type="nucleotide sequence ID" value="NZ_FXZK01000001.1"/>
</dbReference>
<dbReference type="Gene3D" id="1.25.40.10">
    <property type="entry name" value="Tetratricopeptide repeat domain"/>
    <property type="match status" value="1"/>
</dbReference>
<accession>A0A238LA33</accession>
<evidence type="ECO:0000259" key="1">
    <source>
        <dbReference type="SMART" id="SM01043"/>
    </source>
</evidence>
<dbReference type="PANTHER" id="PTHR35807">
    <property type="entry name" value="TRANSCRIPTIONAL REGULATOR REDD-RELATED"/>
    <property type="match status" value="1"/>
</dbReference>
<feature type="domain" description="Bacterial transcriptional activator" evidence="1">
    <location>
        <begin position="108"/>
        <end position="254"/>
    </location>
</feature>
<sequence length="278" mass="30659">MLVATATPTLCVSLFGPLRLRHQTGHHPLNLTGATRELLAFLLTRAGEASRREVLIETFWPDATLEKGRSALTTALWRVKKVLGRTPGLGLYTFDDLVSIETDEDVLVDVVALESAGALARREMNDAGALDPQTRRQLATAVRAVSGPFLEGCDSHWVLIERERLTGVYISKVRLLMRDAEARRAYDDGLDWGRLLLATDPLLEAVHHDMIALYARAGERRRAILQYETLWEVLHNELGIEPNPATRALRDRILAGEPATAAMIDVAAGRSDAALAEL</sequence>
<dbReference type="InterPro" id="IPR036388">
    <property type="entry name" value="WH-like_DNA-bd_sf"/>
</dbReference>